<reference evidence="1" key="1">
    <citation type="submission" date="2022-04" db="EMBL/GenBank/DDBJ databases">
        <title>Jade perch genome.</title>
        <authorList>
            <person name="Chao B."/>
        </authorList>
    </citation>
    <scope>NUCLEOTIDE SEQUENCE</scope>
    <source>
        <strain evidence="1">CB-2022</strain>
    </source>
</reference>
<name>A0ACB8VKA3_9TELE</name>
<proteinExistence type="predicted"/>
<evidence type="ECO:0000313" key="1">
    <source>
        <dbReference type="EMBL" id="KAI3355327.1"/>
    </source>
</evidence>
<dbReference type="Proteomes" id="UP000831701">
    <property type="component" value="Chromosome 21"/>
</dbReference>
<accession>A0ACB8VKA3</accession>
<protein>
    <submittedName>
        <fullName evidence="1">Uncharacterized protein</fullName>
    </submittedName>
</protein>
<evidence type="ECO:0000313" key="2">
    <source>
        <dbReference type="Proteomes" id="UP000831701"/>
    </source>
</evidence>
<gene>
    <name evidence="1" type="ORF">L3Q82_018174</name>
</gene>
<comment type="caution">
    <text evidence="1">The sequence shown here is derived from an EMBL/GenBank/DDBJ whole genome shotgun (WGS) entry which is preliminary data.</text>
</comment>
<feature type="non-terminal residue" evidence="1">
    <location>
        <position position="3088"/>
    </location>
</feature>
<sequence length="3088" mass="345776">MSRDSITDVRGAHSHSPALPKENGHAAPSPAQPNFAPPSAGSEPGDTPASSTSELTHTWLHVAKTFVLIFPIYALGYFEFSFSWLLIGLVLFFCWRRNTGGKHSRLSRALAFFEQEEISVKQSLTTSDLPPWVHFPDVERVEWLNKTVKQMWPYICQFVEKLFRETVEPAVKESNAHLSTFCFSKIDIGDKPLRVNGVKVYTENVDKRQIIMDLQISFVGNTEIDVDIKRYYCKAGIKSIQIHGVLRVVMEPLLGDMPLVGALSMFFLKKPLLDINWTGLTNILDIPGLNGFSDSLIQDIIYSYLVLPNRITIPLVGDVELAKLRFPMPKGVLRIHFLEAQDLEGKDQFLGGLIKGKSDPYGVLQIGNQLFQSKTVKECLHPKWNEVYEALVYEHSGQHLEIELFDEDPDKDDFLGSLMIDMTELHKEQKVDEWFNLEEAPTGKLHLKLEWLSLLSTPEKLDQVLRSVRADRSLANDGLSSALLVVYLDSAKNLPSAKKSSSEPSPYVQLTVGHKTLESKIRYKSKEPLWEDCFSFLVHNPRRQELEVQVKDDKHKCTLGNLTVPLNSLLAEKDMTLTQSFPLKNSGPSSAIKLKMALRILSLEKQVSSDQPSSVQVRKSSVPQPTPAPSSQRRSVSDCPLPTPTPAPPMDASTFTLQQKDGEPYSASPLRSTSNLSTCMSSSQKHLPHKESTPSLASDISLPFATMELQQRLRQLQNGSAPSVFPLGEVQLTVRHSSQRNKLIVVVHACRNLIAFTKDSSDPFIRLYLLPDKSRTGRRKTSTIKRTLNPVYDQTFEFSVSMVELHRRTLDVAVKNGGSLLSKHKGLLGKVFCESSRLEIPQIMSKREAFLESACKENVEDFLRFVQLHKDKAEPFDVEEVVQEMPRDQRQTLWGKLASLLQDVLQELPPERWEENREGGMEVESAADPKHVMAVVDGVTIVAAVSLKVLQDGDTYSALLKIAHSLHDVLLSLPVSESSLQLHIHTLCEAWWKKDLKEKEKFGRTAFFISLQKSFILKKPGLEIQRVWSLHDVLLSLDYTSDDNKQINDLLLQCFHRPLYIRNEDGKRFLVFLFSWNVNFIWVIHGTIKNQLEFYSKTMTTLIAEIYFRAWKKASGDILEQIESTCIQDFMQNAIFLHRTSSVHGKVRQIVSHFHTRKGCHKVDKMLYNLYKPILWKALSAPNFEVRANATLLFTEAFPIHDPDHNNKNIDETIQKQLDTAMGLLDDPHPTVRSNATLGVCKILAKCWELLPPTIITDFLKKLVMELAADSSSPDVRCSVFKCLNIVLDNALSHPLLEKLLPTLKYSLHDNSEKVRTAFLDMLIKVKAVRAAKFWDVCNMDHLLARLAIDSHSVSKRIVDLLFKSFFPVNESEREWCCRCITLIQMNPMAARKFYQFAHKHTAPTNIIKLMLAIRRVLNGCIQTDCDLSEINESNKENSAIEFMEIQIRVCSQQAEPLLGKDKAVVSRLLEVVVVLWRSVEKALKLNEEAQKFTFAKFGNVMAKYFQAFEDEQCTVPLIQMASFMPPAAVPTFSCGVLSRLRRMDPGAVPTQYSQLLDCMCSWGQAADILELVTDWLTEALPKQGDKANANRKVRIQETVEAKPDLALTYLEYLFSHTSTREKVLALGERPLKQLHAVLGNWRSVLYTHLSSATEDPTSPAVETALKVFMYHGRLGAHLQHNSSEGRDYLLSLEHVAAWVAERVLPFLSKRTSDDDDDEKTEKSHPLAARITESFLTVCRDVFLVGLGDETFKGHILHLCSLTLLSETGYLHILAVLPILKEVADSYVPEDDNQAQEDQEYPTSVILGVVANIFQKIIELLARRLRKEPEEGKELCQSAVAGLTDFLQVAQSWDRAPLSGVFSTLFAVIIVEKRHSLQKITHPEEVITPESLEDMPPLSSVLLSVILKLPSITRAFLTEISSSLDSEAISSLNELAAVLHVLAVIRHTGQSKAGLKSAATSVQQQLHKYTVTSVDSGDIQSGLPSCLFEDELCTPYEFCVNDGVFGRCQELAGADLYTYDISSSALQRLRILLQKLAHRGLTWQDDITQQVISRELSKLRVIPLHHQATPPSPLTGYSSSKDRKLRPGQAELSRNLQQYLTGLGFLPQSEVGGQPGIQQEGASVQNEDITSNGPLEPSRSKPQQGWKETTLYSIHKGDGQPPVTKVFTKTGEGRHPKLSTTYSNRDPGRSKLLSSQLERLLAEVPSAQQGTPGGQTTWPKGKLHYLNYIRPAPSDHTEPQSQMAFGKSQRPNLDRLLLKAGSNRLPAKEPLSVMDERFIQNMVNQLGRHSFNMEALMGKDLDQLAEVITGTLQEVDEERPAIGARPGPGAADSRGDMEANREPLAAVQLNQDQDLKSDKGQDLNQKDTLRMKQQGQQTDGTDKEPVDKHAAFFSKLLDYLNLEPFGDAAQVNVGQPAPLQKMVGLENVQSRTTQGQVPAPHRWEEKAESVPAKEGSTLRLTGAEQGPDAQVDSEIQKWMQEHQAPAGKKQLEEPQKKDMRVKTQLVHIGVKEFSSRGKDRHFGYIITGSDSLTDDQGSDLMERLTQRLNLHAADLTQLSVLGPALTFRIGPNPKNVTTADLVQVAAIGSELIVDPAEPPDSSRGVLIRTKTLCDLLAASPPPTTYDLTQLGPITLLITPLLNSTGTMQELKNLLLCHPLLTLNTSSDFVSPCSPTEAAAGEGDRPEDSGGRSSWDRNNSVIPTCLGRGSLTQIPVVKETRVESGQFLLLSVLCMLFILVALAVSATFFCVRQRSHLHMKEKLASLGTDTSTDATATYQELCRQRMAIRTSERVERPETLRHSRLNSVSSQFSDGPAASPSTRSSTSSWCEEPVPSNMDISTGHMILSYMEDHLKNKNRLEREWEALCSYQAEPSACSVGQGDQNSKRNRSDSVVVYDHSRITLKAENNHGNSDYINASPIMDHDPRNPTYIASQGPLPSTVADFWQMVWESGCVVIVMLTPLSENGVKQCHHYWPDEGSDVYHVYEVNLVSEHIWCEDFLVRSFYLKNLQTNETRTVTQFHFLSWMDRGIPNSARTLLDFRSDGAGRSGTYILIDMVLNRMAKGAKEIDIAATLEHLRDQRAGMVQTK</sequence>
<keyword evidence="2" id="KW-1185">Reference proteome</keyword>
<organism evidence="1 2">
    <name type="scientific">Scortum barcoo</name>
    <name type="common">barcoo grunter</name>
    <dbReference type="NCBI Taxonomy" id="214431"/>
    <lineage>
        <taxon>Eukaryota</taxon>
        <taxon>Metazoa</taxon>
        <taxon>Chordata</taxon>
        <taxon>Craniata</taxon>
        <taxon>Vertebrata</taxon>
        <taxon>Euteleostomi</taxon>
        <taxon>Actinopterygii</taxon>
        <taxon>Neopterygii</taxon>
        <taxon>Teleostei</taxon>
        <taxon>Neoteleostei</taxon>
        <taxon>Acanthomorphata</taxon>
        <taxon>Eupercaria</taxon>
        <taxon>Centrarchiformes</taxon>
        <taxon>Terapontoidei</taxon>
        <taxon>Terapontidae</taxon>
        <taxon>Scortum</taxon>
    </lineage>
</organism>
<dbReference type="EMBL" id="CM041551">
    <property type="protein sequence ID" value="KAI3355327.1"/>
    <property type="molecule type" value="Genomic_DNA"/>
</dbReference>